<gene>
    <name evidence="2" type="ORF">dnm_076400</name>
</gene>
<reference evidence="2" key="1">
    <citation type="journal article" date="2021" name="Microb. Physiol.">
        <title>Proteogenomic Insights into the Physiology of Marine, Sulfate-Reducing, Filamentous Desulfonema limicola and Desulfonema magnum.</title>
        <authorList>
            <person name="Schnaars V."/>
            <person name="Wohlbrand L."/>
            <person name="Scheve S."/>
            <person name="Hinrichs C."/>
            <person name="Reinhardt R."/>
            <person name="Rabus R."/>
        </authorList>
    </citation>
    <scope>NUCLEOTIDE SEQUENCE</scope>
    <source>
        <strain evidence="2">4be13</strain>
    </source>
</reference>
<keyword evidence="3" id="KW-1185">Reference proteome</keyword>
<dbReference type="KEGG" id="dmm:dnm_076400"/>
<evidence type="ECO:0000313" key="2">
    <source>
        <dbReference type="EMBL" id="QTA91570.1"/>
    </source>
</evidence>
<dbReference type="AlphaFoldDB" id="A0A975BUV3"/>
<feature type="region of interest" description="Disordered" evidence="1">
    <location>
        <begin position="1"/>
        <end position="43"/>
    </location>
</feature>
<dbReference type="EMBL" id="CP061800">
    <property type="protein sequence ID" value="QTA91570.1"/>
    <property type="molecule type" value="Genomic_DNA"/>
</dbReference>
<organism evidence="2 3">
    <name type="scientific">Desulfonema magnum</name>
    <dbReference type="NCBI Taxonomy" id="45655"/>
    <lineage>
        <taxon>Bacteria</taxon>
        <taxon>Pseudomonadati</taxon>
        <taxon>Thermodesulfobacteriota</taxon>
        <taxon>Desulfobacteria</taxon>
        <taxon>Desulfobacterales</taxon>
        <taxon>Desulfococcaceae</taxon>
        <taxon>Desulfonema</taxon>
    </lineage>
</organism>
<name>A0A975BUV3_9BACT</name>
<sequence length="80" mass="9376">MRVKGEKNCSEHAEYRNGYQNHQRGDRTERGGDQATHPSEGAKEMALTVAEQIRREARRESIKKIALNMLNMRMDIKQRY</sequence>
<evidence type="ECO:0000256" key="1">
    <source>
        <dbReference type="SAM" id="MobiDB-lite"/>
    </source>
</evidence>
<protein>
    <submittedName>
        <fullName evidence="2">Uncharacterized protein</fullName>
    </submittedName>
</protein>
<evidence type="ECO:0000313" key="3">
    <source>
        <dbReference type="Proteomes" id="UP000663722"/>
    </source>
</evidence>
<accession>A0A975BUV3</accession>
<dbReference type="Proteomes" id="UP000663722">
    <property type="component" value="Chromosome"/>
</dbReference>
<feature type="compositionally biased region" description="Basic and acidic residues" evidence="1">
    <location>
        <begin position="1"/>
        <end position="15"/>
    </location>
</feature>
<feature type="compositionally biased region" description="Basic and acidic residues" evidence="1">
    <location>
        <begin position="23"/>
        <end position="32"/>
    </location>
</feature>
<proteinExistence type="predicted"/>